<keyword evidence="1" id="KW-0812">Transmembrane</keyword>
<gene>
    <name evidence="3" type="primary">Necator_chrV.g19139</name>
    <name evidence="3" type="ORF">RB195_014347</name>
</gene>
<protein>
    <submittedName>
        <fullName evidence="3">Uncharacterized protein</fullName>
    </submittedName>
</protein>
<keyword evidence="4" id="KW-1185">Reference proteome</keyword>
<proteinExistence type="predicted"/>
<reference evidence="3 4" key="1">
    <citation type="submission" date="2023-08" db="EMBL/GenBank/DDBJ databases">
        <title>A Necator americanus chromosomal reference genome.</title>
        <authorList>
            <person name="Ilik V."/>
            <person name="Petrzelkova K.J."/>
            <person name="Pardy F."/>
            <person name="Fuh T."/>
            <person name="Niatou-Singa F.S."/>
            <person name="Gouil Q."/>
            <person name="Baker L."/>
            <person name="Ritchie M.E."/>
            <person name="Jex A.R."/>
            <person name="Gazzola D."/>
            <person name="Li H."/>
            <person name="Toshio Fujiwara R."/>
            <person name="Zhan B."/>
            <person name="Aroian R.V."/>
            <person name="Pafco B."/>
            <person name="Schwarz E.M."/>
        </authorList>
    </citation>
    <scope>NUCLEOTIDE SEQUENCE [LARGE SCALE GENOMIC DNA]</scope>
    <source>
        <strain evidence="3 4">Aroian</strain>
        <tissue evidence="3">Whole animal</tissue>
    </source>
</reference>
<sequence length="585" mass="65658">MNNLPQAIFLLLFMAPPTTFQFCATDGSDPTPTWAPSDSCTDEAFASIKVPPVLNTSDQTYAQHDCGIAVILDLDQSYTSKEGFSNVQFFIRDTIAGCMSRSIGYRTYIYPMFNSSIQTVCCAEDVCSQQIELMDYFEYVVNYGSLEPVQNETKEANFTYALVDLMKQFAKPSTKCLYNTIVLLTNRIFVTNQTLLGRDVANIVNYGCITFTIIALGNTGITQEMMFQYYSVYTQRLFIVPGYNCITKLDKCVRPCGAEGATDCQNEQLTSCPYPTSSTTVPTTTTELKTATTTTADPSLSDYWHIFYLFALSNRTSNDEFQRAVKFIATPLQQCMKSSVKVTARFLAKNGVDSGWLTHLEHVNKFLETLSADEILLNAAETVDVLDNTTLVLVNEAVRIPILQTYTEDEPRITLMTDFVSQNFVTAYNDRNGALLKQLQPFFFEIIAFNTQAAAVYRNQTSIPQSHIISDPDYGDNPKNMVNLCSLKKTSVPTIMIVIIGTCAGAVLILIVATILYRQKYMWMEKLNRFRNHHRDDNADDEDEIEDIIPSRRGGLASWEPLYGSFSPPIVDTTRNVAGPSMHRF</sequence>
<feature type="signal peptide" evidence="2">
    <location>
        <begin position="1"/>
        <end position="20"/>
    </location>
</feature>
<evidence type="ECO:0000313" key="3">
    <source>
        <dbReference type="EMBL" id="KAK6755897.1"/>
    </source>
</evidence>
<evidence type="ECO:0000313" key="4">
    <source>
        <dbReference type="Proteomes" id="UP001303046"/>
    </source>
</evidence>
<feature type="chain" id="PRO_5046223134" evidence="2">
    <location>
        <begin position="21"/>
        <end position="585"/>
    </location>
</feature>
<comment type="caution">
    <text evidence="3">The sequence shown here is derived from an EMBL/GenBank/DDBJ whole genome shotgun (WGS) entry which is preliminary data.</text>
</comment>
<evidence type="ECO:0000256" key="2">
    <source>
        <dbReference type="SAM" id="SignalP"/>
    </source>
</evidence>
<name>A0ABR1DZP2_NECAM</name>
<accession>A0ABR1DZP2</accession>
<keyword evidence="1" id="KW-1133">Transmembrane helix</keyword>
<keyword evidence="2" id="KW-0732">Signal</keyword>
<dbReference type="Proteomes" id="UP001303046">
    <property type="component" value="Unassembled WGS sequence"/>
</dbReference>
<organism evidence="3 4">
    <name type="scientific">Necator americanus</name>
    <name type="common">Human hookworm</name>
    <dbReference type="NCBI Taxonomy" id="51031"/>
    <lineage>
        <taxon>Eukaryota</taxon>
        <taxon>Metazoa</taxon>
        <taxon>Ecdysozoa</taxon>
        <taxon>Nematoda</taxon>
        <taxon>Chromadorea</taxon>
        <taxon>Rhabditida</taxon>
        <taxon>Rhabditina</taxon>
        <taxon>Rhabditomorpha</taxon>
        <taxon>Strongyloidea</taxon>
        <taxon>Ancylostomatidae</taxon>
        <taxon>Bunostominae</taxon>
        <taxon>Necator</taxon>
    </lineage>
</organism>
<keyword evidence="1" id="KW-0472">Membrane</keyword>
<feature type="transmembrane region" description="Helical" evidence="1">
    <location>
        <begin position="495"/>
        <end position="517"/>
    </location>
</feature>
<evidence type="ECO:0000256" key="1">
    <source>
        <dbReference type="SAM" id="Phobius"/>
    </source>
</evidence>
<dbReference type="EMBL" id="JAVFWL010000005">
    <property type="protein sequence ID" value="KAK6755897.1"/>
    <property type="molecule type" value="Genomic_DNA"/>
</dbReference>